<gene>
    <name evidence="1" type="ORF">BKD09_32175</name>
</gene>
<protein>
    <submittedName>
        <fullName evidence="1">Uncharacterized protein</fullName>
    </submittedName>
</protein>
<name>A0A1L3FI94_BRAJP</name>
<reference evidence="1 2" key="1">
    <citation type="submission" date="2016-11" db="EMBL/GenBank/DDBJ databases">
        <title>Complete Genome Sequence of Bradyrhizobium sp. strain J5, an isolated from soybean nodule in Hokkaido.</title>
        <authorList>
            <person name="Kanehara K."/>
        </authorList>
    </citation>
    <scope>NUCLEOTIDE SEQUENCE [LARGE SCALE GENOMIC DNA]</scope>
    <source>
        <strain evidence="1 2">J5</strain>
    </source>
</reference>
<evidence type="ECO:0000313" key="2">
    <source>
        <dbReference type="Proteomes" id="UP000181962"/>
    </source>
</evidence>
<organism evidence="1 2">
    <name type="scientific">Bradyrhizobium japonicum</name>
    <dbReference type="NCBI Taxonomy" id="375"/>
    <lineage>
        <taxon>Bacteria</taxon>
        <taxon>Pseudomonadati</taxon>
        <taxon>Pseudomonadota</taxon>
        <taxon>Alphaproteobacteria</taxon>
        <taxon>Hyphomicrobiales</taxon>
        <taxon>Nitrobacteraceae</taxon>
        <taxon>Bradyrhizobium</taxon>
    </lineage>
</organism>
<dbReference type="AlphaFoldDB" id="A0A1L3FI94"/>
<evidence type="ECO:0000313" key="1">
    <source>
        <dbReference type="EMBL" id="APG13011.1"/>
    </source>
</evidence>
<accession>A0A1L3FI94</accession>
<dbReference type="EMBL" id="CP017637">
    <property type="protein sequence ID" value="APG13011.1"/>
    <property type="molecule type" value="Genomic_DNA"/>
</dbReference>
<proteinExistence type="predicted"/>
<dbReference type="Proteomes" id="UP000181962">
    <property type="component" value="Chromosome"/>
</dbReference>
<sequence length="92" mass="10420">MHREIEKKICAGQREQADWSRKAQLFCTHAATYSINDATSWDETNWLLISGARVRAFAASGASPRRGTRAPETNPFVLPKRVVLLLQDTRHL</sequence>